<feature type="region of interest" description="Disordered" evidence="10">
    <location>
        <begin position="62"/>
        <end position="166"/>
    </location>
</feature>
<comment type="similarity">
    <text evidence="2 9">Belongs to the methyltransferase superfamily. RRP8 family.</text>
</comment>
<evidence type="ECO:0000256" key="4">
    <source>
        <dbReference type="ARBA" id="ARBA00022603"/>
    </source>
</evidence>
<evidence type="ECO:0000256" key="6">
    <source>
        <dbReference type="ARBA" id="ARBA00022691"/>
    </source>
</evidence>
<dbReference type="EC" id="2.1.1.-" evidence="9"/>
<feature type="region of interest" description="Disordered" evidence="10">
    <location>
        <begin position="18"/>
        <end position="50"/>
    </location>
</feature>
<accession>A0A854QEV8</accession>
<evidence type="ECO:0000256" key="1">
    <source>
        <dbReference type="ARBA" id="ARBA00004604"/>
    </source>
</evidence>
<evidence type="ECO:0000256" key="9">
    <source>
        <dbReference type="RuleBase" id="RU365074"/>
    </source>
</evidence>
<dbReference type="InterPro" id="IPR042036">
    <property type="entry name" value="RRP8_N"/>
</dbReference>
<keyword evidence="4 9" id="KW-0489">Methyltransferase</keyword>
<comment type="subcellular location">
    <subcellularLocation>
        <location evidence="1 9">Nucleus</location>
        <location evidence="1 9">Nucleolus</location>
    </subcellularLocation>
</comment>
<sequence length="458" mass="49542">MSLFPSAFESGVAKIAPALASAGKGGQKANKRKRSDAHAGLGQAQQVKQADANFEKLMRKFEGGGTIGKEEGKESMGIVGKKKNKKNKSRRVDDEEIVDSTPKAKGDKPKPTPKSNQAKLNQAAKQNQTDLPPSKKLKTDKITVGSKPEPVQLPIPIPAPSKGAKLKVGGEGDLTEMQKNMQAKLEGARFRWINEQLYSTPSTEALAMMRKDPKIFADYHQTHRLLTSAWPSPPLPHLINLLSSLPSGTVIADLGCGDAGLARALVPQGKIVMSFDLVGDNGVPGAETTENNAAGGWVVEADFLEKVPLPGRPGGLDYDVPAAEEIEGKEKKKNKKKSSRKRDAASSEIVDAVVCCLSLMGTNWVGGISEACRILKQGGTFHVAEVTSRFTSTEAFVSIVESFGFELEEESQPSTHFTLFRFTKNSQVPLGPVKGQEGWEERVRKGEEILRACVYKKR</sequence>
<keyword evidence="6 9" id="KW-0949">S-adenosyl-L-methionine</keyword>
<dbReference type="GO" id="GO:0016433">
    <property type="term" value="F:rRNA (adenine) methyltransferase activity"/>
    <property type="evidence" value="ECO:0007669"/>
    <property type="project" value="UniProtKB-ARBA"/>
</dbReference>
<keyword evidence="3 9" id="KW-0698">rRNA processing</keyword>
<dbReference type="AlphaFoldDB" id="A0A854QEV8"/>
<evidence type="ECO:0000313" key="12">
    <source>
        <dbReference type="Proteomes" id="UP000199727"/>
    </source>
</evidence>
<proteinExistence type="inferred from homology"/>
<evidence type="ECO:0000256" key="5">
    <source>
        <dbReference type="ARBA" id="ARBA00022679"/>
    </source>
</evidence>
<evidence type="ECO:0000313" key="11">
    <source>
        <dbReference type="EMBL" id="OXG21929.1"/>
    </source>
</evidence>
<dbReference type="SUPFAM" id="SSF53335">
    <property type="entry name" value="S-adenosyl-L-methionine-dependent methyltransferases"/>
    <property type="match status" value="1"/>
</dbReference>
<dbReference type="EMBL" id="AMKT01000041">
    <property type="protein sequence ID" value="OXG21929.1"/>
    <property type="molecule type" value="Genomic_DNA"/>
</dbReference>
<gene>
    <name evidence="11" type="ORF">C361_03356</name>
</gene>
<dbReference type="PANTHER" id="PTHR12787:SF0">
    <property type="entry name" value="RIBOSOMAL RNA-PROCESSING PROTEIN 8"/>
    <property type="match status" value="1"/>
</dbReference>
<dbReference type="Proteomes" id="UP000199727">
    <property type="component" value="Unassembled WGS sequence"/>
</dbReference>
<organism evidence="11 12">
    <name type="scientific">Cryptococcus neoformans Tu259-1</name>
    <dbReference type="NCBI Taxonomy" id="1230072"/>
    <lineage>
        <taxon>Eukaryota</taxon>
        <taxon>Fungi</taxon>
        <taxon>Dikarya</taxon>
        <taxon>Basidiomycota</taxon>
        <taxon>Agaricomycotina</taxon>
        <taxon>Tremellomycetes</taxon>
        <taxon>Tremellales</taxon>
        <taxon>Cryptococcaceae</taxon>
        <taxon>Cryptococcus</taxon>
        <taxon>Cryptococcus neoformans species complex</taxon>
    </lineage>
</organism>
<comment type="caution">
    <text evidence="11">The sequence shown here is derived from an EMBL/GenBank/DDBJ whole genome shotgun (WGS) entry which is preliminary data.</text>
</comment>
<dbReference type="InterPro" id="IPR029063">
    <property type="entry name" value="SAM-dependent_MTases_sf"/>
</dbReference>
<dbReference type="OrthoDB" id="10258825at2759"/>
<dbReference type="Gene3D" id="3.40.50.150">
    <property type="entry name" value="Vaccinia Virus protein VP39"/>
    <property type="match status" value="1"/>
</dbReference>
<reference evidence="11 12" key="1">
    <citation type="submission" date="2017-06" db="EMBL/GenBank/DDBJ databases">
        <title>Global population genomics of the pathogenic fungus Cryptococcus neoformans var. grubii.</title>
        <authorList>
            <person name="Cuomo C."/>
            <person name="Litvintseva A."/>
            <person name="Chen Y."/>
            <person name="Young S."/>
            <person name="Zeng Q."/>
            <person name="Chapman S."/>
            <person name="Gujja S."/>
            <person name="Saif S."/>
            <person name="Birren B."/>
        </authorList>
    </citation>
    <scope>NUCLEOTIDE SEQUENCE [LARGE SCALE GENOMIC DNA]</scope>
    <source>
        <strain evidence="11 12">Tu259-1</strain>
    </source>
</reference>
<feature type="compositionally biased region" description="Basic and acidic residues" evidence="10">
    <location>
        <begin position="62"/>
        <end position="74"/>
    </location>
</feature>
<dbReference type="PANTHER" id="PTHR12787">
    <property type="entry name" value="RIBOSOMAL RNA-PROCESSING PROTEIN 8"/>
    <property type="match status" value="1"/>
</dbReference>
<evidence type="ECO:0000256" key="7">
    <source>
        <dbReference type="ARBA" id="ARBA00023242"/>
    </source>
</evidence>
<evidence type="ECO:0000256" key="3">
    <source>
        <dbReference type="ARBA" id="ARBA00022552"/>
    </source>
</evidence>
<name>A0A854QEV8_CRYNE</name>
<protein>
    <recommendedName>
        <fullName evidence="8 9">Ribosomal RNA-processing protein 8</fullName>
        <ecNumber evidence="9">2.1.1.-</ecNumber>
    </recommendedName>
</protein>
<keyword evidence="5 9" id="KW-0808">Transferase</keyword>
<dbReference type="Pfam" id="PF05148">
    <property type="entry name" value="Methyltransf_8"/>
    <property type="match status" value="2"/>
</dbReference>
<evidence type="ECO:0000256" key="10">
    <source>
        <dbReference type="SAM" id="MobiDB-lite"/>
    </source>
</evidence>
<keyword evidence="7 9" id="KW-0539">Nucleus</keyword>
<dbReference type="Gene3D" id="1.10.10.2150">
    <property type="entry name" value="Ribosomal RNA-processing protein 8, N-terminal domain"/>
    <property type="match status" value="1"/>
</dbReference>
<dbReference type="InterPro" id="IPR007823">
    <property type="entry name" value="RRP8"/>
</dbReference>
<evidence type="ECO:0000256" key="8">
    <source>
        <dbReference type="ARBA" id="ARBA00076672"/>
    </source>
</evidence>
<dbReference type="FunFam" id="1.10.10.2150:FF:000001">
    <property type="entry name" value="Ribosomal RNA-processing protein 8"/>
    <property type="match status" value="1"/>
</dbReference>
<evidence type="ECO:0000256" key="2">
    <source>
        <dbReference type="ARBA" id="ARBA00006301"/>
    </source>
</evidence>
<dbReference type="GO" id="GO:0005730">
    <property type="term" value="C:nucleolus"/>
    <property type="evidence" value="ECO:0007669"/>
    <property type="project" value="UniProtKB-SubCell"/>
</dbReference>
<feature type="compositionally biased region" description="Low complexity" evidence="10">
    <location>
        <begin position="114"/>
        <end position="128"/>
    </location>
</feature>
<feature type="compositionally biased region" description="Basic residues" evidence="10">
    <location>
        <begin position="80"/>
        <end position="89"/>
    </location>
</feature>
<dbReference type="GO" id="GO:0042273">
    <property type="term" value="P:ribosomal large subunit biogenesis"/>
    <property type="evidence" value="ECO:0007669"/>
    <property type="project" value="TreeGrafter"/>
</dbReference>
<comment type="function">
    <text evidence="9">S-adenosyl-L-methionine-dependent methyltransferase that specifically methylates the N(1) position of adenine in helix 25.1 in 25S rRNA. Required both for ribosomal 40S and 60S subunits biogenesis. Required for efficient pre-rRNA cleavage at site A2.</text>
</comment>